<dbReference type="Proteomes" id="UP000000759">
    <property type="component" value="Chromosome 6"/>
</dbReference>
<feature type="transmembrane region" description="Helical" evidence="1">
    <location>
        <begin position="255"/>
        <end position="276"/>
    </location>
</feature>
<keyword evidence="1" id="KW-1133">Transmembrane helix</keyword>
<feature type="transmembrane region" description="Helical" evidence="1">
    <location>
        <begin position="201"/>
        <end position="222"/>
    </location>
</feature>
<evidence type="ECO:0008006" key="4">
    <source>
        <dbReference type="Google" id="ProtNLM"/>
    </source>
</evidence>
<sequence length="430" mass="47493">MPHDTINLQRGSSQDVSVRSCQSVASARAQVDEEGLEEEKKFPAHFRNESVSVYWRYGIVIYLLAVLSLLLTSDIGSGVVALTKVVPSANDNFTKAREQVLLEASVFTSVKELWNLGSYGLAILIVVTSIMWPYVKLLLSLYAWMWPFRTARGRERLLVLLDVLGKWSFVDVVVFIEIMVVFRATIPLGGPTLEVWIAPRWGFFGFVAATMLSLIGTHAILFHHRRIVYGTITSNLQGLQNIAGIATIRTLLMSFLLLAAAGIYFAGCCIGMFRILNSRGNLEIAPVDYSLIDVGRDLSDAGQHPDDRAQTWLQIIWFTLAMAAPIGSFILFAVLLWAPWKGAALRKILFLAEISFAWNCAEVVFVSTIFAVLEVPTFGEGLIDSGCDTCYSVDSKLLNELAVLGVGTLLSVLANALIFQRAHQSLYCNS</sequence>
<keyword evidence="1" id="KW-0472">Membrane</keyword>
<dbReference type="Pfam" id="PF04403">
    <property type="entry name" value="PqiA"/>
    <property type="match status" value="1"/>
</dbReference>
<dbReference type="InParanoid" id="B7FWV7"/>
<keyword evidence="3" id="KW-1185">Reference proteome</keyword>
<accession>B7FWV7</accession>
<evidence type="ECO:0000256" key="1">
    <source>
        <dbReference type="SAM" id="Phobius"/>
    </source>
</evidence>
<dbReference type="GeneID" id="7200099"/>
<dbReference type="KEGG" id="pti:PHATRDRAFT_45216"/>
<dbReference type="PANTHER" id="PTHR34730:SF1">
    <property type="entry name" value="PARAQUAT-INDUCIBLE PROTEIN A"/>
    <property type="match status" value="1"/>
</dbReference>
<feature type="transmembrane region" description="Helical" evidence="1">
    <location>
        <begin position="157"/>
        <end position="181"/>
    </location>
</feature>
<feature type="transmembrane region" description="Helical" evidence="1">
    <location>
        <begin position="350"/>
        <end position="373"/>
    </location>
</feature>
<evidence type="ECO:0000313" key="3">
    <source>
        <dbReference type="Proteomes" id="UP000000759"/>
    </source>
</evidence>
<dbReference type="RefSeq" id="XP_002179447.1">
    <property type="nucleotide sequence ID" value="XM_002179411.1"/>
</dbReference>
<dbReference type="PANTHER" id="PTHR34730">
    <property type="entry name" value="UNNAMED PRODUCT"/>
    <property type="match status" value="1"/>
</dbReference>
<reference evidence="3" key="2">
    <citation type="submission" date="2008-08" db="EMBL/GenBank/DDBJ databases">
        <authorList>
            <consortium name="Diatom Consortium"/>
            <person name="Grigoriev I."/>
            <person name="Grimwood J."/>
            <person name="Kuo A."/>
            <person name="Otillar R.P."/>
            <person name="Salamov A."/>
            <person name="Detter J.C."/>
            <person name="Lindquist E."/>
            <person name="Shapiro H."/>
            <person name="Lucas S."/>
            <person name="Glavina del Rio T."/>
            <person name="Pitluck S."/>
            <person name="Rokhsar D."/>
            <person name="Bowler C."/>
        </authorList>
    </citation>
    <scope>GENOME REANNOTATION</scope>
    <source>
        <strain evidence="3">CCAP 1055/1</strain>
    </source>
</reference>
<reference evidence="2 3" key="1">
    <citation type="journal article" date="2008" name="Nature">
        <title>The Phaeodactylum genome reveals the evolutionary history of diatom genomes.</title>
        <authorList>
            <person name="Bowler C."/>
            <person name="Allen A.E."/>
            <person name="Badger J.H."/>
            <person name="Grimwood J."/>
            <person name="Jabbari K."/>
            <person name="Kuo A."/>
            <person name="Maheswari U."/>
            <person name="Martens C."/>
            <person name="Maumus F."/>
            <person name="Otillar R.P."/>
            <person name="Rayko E."/>
            <person name="Salamov A."/>
            <person name="Vandepoele K."/>
            <person name="Beszteri B."/>
            <person name="Gruber A."/>
            <person name="Heijde M."/>
            <person name="Katinka M."/>
            <person name="Mock T."/>
            <person name="Valentin K."/>
            <person name="Verret F."/>
            <person name="Berges J.A."/>
            <person name="Brownlee C."/>
            <person name="Cadoret J.P."/>
            <person name="Chiovitti A."/>
            <person name="Choi C.J."/>
            <person name="Coesel S."/>
            <person name="De Martino A."/>
            <person name="Detter J.C."/>
            <person name="Durkin C."/>
            <person name="Falciatore A."/>
            <person name="Fournet J."/>
            <person name="Haruta M."/>
            <person name="Huysman M.J."/>
            <person name="Jenkins B.D."/>
            <person name="Jiroutova K."/>
            <person name="Jorgensen R.E."/>
            <person name="Joubert Y."/>
            <person name="Kaplan A."/>
            <person name="Kroger N."/>
            <person name="Kroth P.G."/>
            <person name="La Roche J."/>
            <person name="Lindquist E."/>
            <person name="Lommer M."/>
            <person name="Martin-Jezequel V."/>
            <person name="Lopez P.J."/>
            <person name="Lucas S."/>
            <person name="Mangogna M."/>
            <person name="McGinnis K."/>
            <person name="Medlin L.K."/>
            <person name="Montsant A."/>
            <person name="Oudot-Le Secq M.P."/>
            <person name="Napoli C."/>
            <person name="Obornik M."/>
            <person name="Parker M.S."/>
            <person name="Petit J.L."/>
            <person name="Porcel B.M."/>
            <person name="Poulsen N."/>
            <person name="Robison M."/>
            <person name="Rychlewski L."/>
            <person name="Rynearson T.A."/>
            <person name="Schmutz J."/>
            <person name="Shapiro H."/>
            <person name="Siaut M."/>
            <person name="Stanley M."/>
            <person name="Sussman M.R."/>
            <person name="Taylor A.R."/>
            <person name="Vardi A."/>
            <person name="von Dassow P."/>
            <person name="Vyverman W."/>
            <person name="Willis A."/>
            <person name="Wyrwicz L.S."/>
            <person name="Rokhsar D.S."/>
            <person name="Weissenbach J."/>
            <person name="Armbrust E.V."/>
            <person name="Green B.R."/>
            <person name="Van de Peer Y."/>
            <person name="Grigoriev I.V."/>
        </authorList>
    </citation>
    <scope>NUCLEOTIDE SEQUENCE [LARGE SCALE GENOMIC DNA]</scope>
    <source>
        <strain evidence="2 3">CCAP 1055/1</strain>
    </source>
</reference>
<feature type="transmembrane region" description="Helical" evidence="1">
    <location>
        <begin position="315"/>
        <end position="338"/>
    </location>
</feature>
<dbReference type="AlphaFoldDB" id="B7FWV7"/>
<dbReference type="eggNOG" id="ENOG502QS2P">
    <property type="taxonomic scope" value="Eukaryota"/>
</dbReference>
<dbReference type="OrthoDB" id="422471at2759"/>
<name>B7FWV7_PHATC</name>
<organism evidence="2 3">
    <name type="scientific">Phaeodactylum tricornutum (strain CCAP 1055/1)</name>
    <dbReference type="NCBI Taxonomy" id="556484"/>
    <lineage>
        <taxon>Eukaryota</taxon>
        <taxon>Sar</taxon>
        <taxon>Stramenopiles</taxon>
        <taxon>Ochrophyta</taxon>
        <taxon>Bacillariophyta</taxon>
        <taxon>Bacillariophyceae</taxon>
        <taxon>Bacillariophycidae</taxon>
        <taxon>Naviculales</taxon>
        <taxon>Phaeodactylaceae</taxon>
        <taxon>Phaeodactylum</taxon>
    </lineage>
</organism>
<proteinExistence type="predicted"/>
<gene>
    <name evidence="2" type="ORF">PHATRDRAFT_45216</name>
</gene>
<dbReference type="OMA" id="LLITHIM"/>
<feature type="transmembrane region" description="Helical" evidence="1">
    <location>
        <begin position="54"/>
        <end position="72"/>
    </location>
</feature>
<dbReference type="PaxDb" id="2850-Phatr45216"/>
<protein>
    <recommendedName>
        <fullName evidence="4">Transmembrane protein</fullName>
    </recommendedName>
</protein>
<keyword evidence="1" id="KW-0812">Transmembrane</keyword>
<feature type="transmembrane region" description="Helical" evidence="1">
    <location>
        <begin position="401"/>
        <end position="419"/>
    </location>
</feature>
<evidence type="ECO:0000313" key="2">
    <source>
        <dbReference type="EMBL" id="EEC49270.1"/>
    </source>
</evidence>
<dbReference type="EMBL" id="CM000609">
    <property type="protein sequence ID" value="EEC49270.1"/>
    <property type="molecule type" value="Genomic_DNA"/>
</dbReference>
<dbReference type="InterPro" id="IPR007498">
    <property type="entry name" value="PqiA-like"/>
</dbReference>
<dbReference type="HOGENOM" id="CLU_638542_0_0_1"/>
<feature type="transmembrane region" description="Helical" evidence="1">
    <location>
        <begin position="119"/>
        <end position="145"/>
    </location>
</feature>